<dbReference type="Proteomes" id="UP000195950">
    <property type="component" value="Unassembled WGS sequence"/>
</dbReference>
<accession>A0A1Y4IT94</accession>
<reference evidence="3" key="1">
    <citation type="submission" date="2017-04" db="EMBL/GenBank/DDBJ databases">
        <title>Function of individual gut microbiota members based on whole genome sequencing of pure cultures obtained from chicken caecum.</title>
        <authorList>
            <person name="Medvecky M."/>
            <person name="Cejkova D."/>
            <person name="Polansky O."/>
            <person name="Karasova D."/>
            <person name="Kubasova T."/>
            <person name="Cizek A."/>
            <person name="Rychlik I."/>
        </authorList>
    </citation>
    <scope>NUCLEOTIDE SEQUENCE [LARGE SCALE GENOMIC DNA]</scope>
    <source>
        <strain evidence="3">An199</strain>
    </source>
</reference>
<gene>
    <name evidence="2" type="ORF">B5F32_07895</name>
</gene>
<dbReference type="PANTHER" id="PTHR34825">
    <property type="entry name" value="CONSERVED PROTEIN, WITH A WEAK D-GALACTARATE DEHYDRATASE/ALTRONATE HYDROLASE DOMAIN"/>
    <property type="match status" value="1"/>
</dbReference>
<dbReference type="RefSeq" id="WP_087343668.1">
    <property type="nucleotide sequence ID" value="NZ_NFJX01000005.1"/>
</dbReference>
<dbReference type="InterPro" id="IPR018631">
    <property type="entry name" value="AAA-ATPase-like_dom"/>
</dbReference>
<sequence>MNQTIYPIGIQNFEKIRKDGYLYIDKTALIYQLAKTGSYYFLSRPRRFGKSLLLSTLEAYFQGKRELFEGLAMERLEKDWEVYPILHLDLNARHYKDTAALTSILNEFLEKWEALYGTEKQDRALEERFSYVIEQAYRQTGHRVVILIDEYDKPLLQNLHDEKTQTQLRNMLKPFYGVLKTMDRAIRFALLTGVTKFGKVSVFSDLNNLMDISMDNRYVEICGITEKEIHAYLEEELKELAETQELDYEETSQKLKERYDGYHFTAKSAGIYNPFSLLNTFAKMEFGDYWFETGTPSYLVELLKHTHYDLYEMANTETDADVLNSIDAASKNPVPVIYQSGYLTIKDYDPEFGIYRLGFPNREVEEGFVKYLLPFYTSVSAPKTPFEIGQFVREIRSGDYDAFFRRLQSFFADTPYEVIAGQKPERDTELHYRNVLFIVFKLVGLYTQVEYHTSQGRIDLVLKTDRYIYVMEFKLNGTAEEALRQIEERQYALPFASDPRQVLKIGVNFSSVTRNIERWLVE</sequence>
<evidence type="ECO:0000259" key="1">
    <source>
        <dbReference type="Pfam" id="PF09820"/>
    </source>
</evidence>
<evidence type="ECO:0000313" key="2">
    <source>
        <dbReference type="EMBL" id="OUP20092.1"/>
    </source>
</evidence>
<protein>
    <submittedName>
        <fullName evidence="2">AAA family ATPase</fullName>
    </submittedName>
</protein>
<feature type="domain" description="AAA-ATPase-like" evidence="1">
    <location>
        <begin position="7"/>
        <end position="203"/>
    </location>
</feature>
<dbReference type="AlphaFoldDB" id="A0A1Y4IT94"/>
<dbReference type="Pfam" id="PF09820">
    <property type="entry name" value="AAA-ATPase_like"/>
    <property type="match status" value="1"/>
</dbReference>
<dbReference type="InterPro" id="IPR012547">
    <property type="entry name" value="PDDEXK_9"/>
</dbReference>
<comment type="caution">
    <text evidence="2">The sequence shown here is derived from an EMBL/GenBank/DDBJ whole genome shotgun (WGS) entry which is preliminary data.</text>
</comment>
<proteinExistence type="predicted"/>
<dbReference type="Pfam" id="PF08011">
    <property type="entry name" value="PDDEXK_9"/>
    <property type="match status" value="1"/>
</dbReference>
<dbReference type="EMBL" id="NFJX01000005">
    <property type="protein sequence ID" value="OUP20092.1"/>
    <property type="molecule type" value="Genomic_DNA"/>
</dbReference>
<evidence type="ECO:0000313" key="3">
    <source>
        <dbReference type="Proteomes" id="UP000195950"/>
    </source>
</evidence>
<dbReference type="InterPro" id="IPR027417">
    <property type="entry name" value="P-loop_NTPase"/>
</dbReference>
<name>A0A1Y4IT94_PARDI</name>
<dbReference type="PANTHER" id="PTHR34825:SF1">
    <property type="entry name" value="AAA-ATPASE-LIKE DOMAIN-CONTAINING PROTEIN"/>
    <property type="match status" value="1"/>
</dbReference>
<organism evidence="2 3">
    <name type="scientific">Parabacteroides distasonis</name>
    <dbReference type="NCBI Taxonomy" id="823"/>
    <lineage>
        <taxon>Bacteria</taxon>
        <taxon>Pseudomonadati</taxon>
        <taxon>Bacteroidota</taxon>
        <taxon>Bacteroidia</taxon>
        <taxon>Bacteroidales</taxon>
        <taxon>Tannerellaceae</taxon>
        <taxon>Parabacteroides</taxon>
    </lineage>
</organism>
<dbReference type="SUPFAM" id="SSF52540">
    <property type="entry name" value="P-loop containing nucleoside triphosphate hydrolases"/>
    <property type="match status" value="1"/>
</dbReference>